<dbReference type="Gene3D" id="1.25.40.10">
    <property type="entry name" value="Tetratricopeptide repeat domain"/>
    <property type="match status" value="1"/>
</dbReference>
<evidence type="ECO:0008006" key="3">
    <source>
        <dbReference type="Google" id="ProtNLM"/>
    </source>
</evidence>
<proteinExistence type="predicted"/>
<evidence type="ECO:0000313" key="1">
    <source>
        <dbReference type="EMBL" id="MBT1071667.1"/>
    </source>
</evidence>
<accession>A0ABS5U7L9</accession>
<keyword evidence="2" id="KW-1185">Reference proteome</keyword>
<gene>
    <name evidence="1" type="ORF">KJB30_07720</name>
</gene>
<organism evidence="1 2">
    <name type="scientific">Pelotalea chapellei</name>
    <dbReference type="NCBI Taxonomy" id="44671"/>
    <lineage>
        <taxon>Bacteria</taxon>
        <taxon>Pseudomonadati</taxon>
        <taxon>Thermodesulfobacteriota</taxon>
        <taxon>Desulfuromonadia</taxon>
        <taxon>Geobacterales</taxon>
        <taxon>Geobacteraceae</taxon>
        <taxon>Pelotalea</taxon>
    </lineage>
</organism>
<dbReference type="Proteomes" id="UP000784128">
    <property type="component" value="Unassembled WGS sequence"/>
</dbReference>
<evidence type="ECO:0000313" key="2">
    <source>
        <dbReference type="Proteomes" id="UP000784128"/>
    </source>
</evidence>
<sequence length="164" mass="18293">MNDLAFMEIAHEIKALHNGALKCIARRNFAEAEKLYQKCLQITVLISYHEGSAITLFSMANLASLEENLILAIRRAEEARECFFKAALRHDECEALLGRLAAAAKKHGVALERSHRFNEAIDHFNAAIPHADETGSSAMRHEVALLRRILDERNGTDSRRASAA</sequence>
<protein>
    <recommendedName>
        <fullName evidence="3">Tetratricopeptide repeat protein</fullName>
    </recommendedName>
</protein>
<dbReference type="RefSeq" id="WP_214297686.1">
    <property type="nucleotide sequence ID" value="NZ_JAHDYS010000006.1"/>
</dbReference>
<dbReference type="EMBL" id="JAHDYS010000006">
    <property type="protein sequence ID" value="MBT1071667.1"/>
    <property type="molecule type" value="Genomic_DNA"/>
</dbReference>
<comment type="caution">
    <text evidence="1">The sequence shown here is derived from an EMBL/GenBank/DDBJ whole genome shotgun (WGS) entry which is preliminary data.</text>
</comment>
<name>A0ABS5U7L9_9BACT</name>
<dbReference type="InterPro" id="IPR011990">
    <property type="entry name" value="TPR-like_helical_dom_sf"/>
</dbReference>
<reference evidence="1 2" key="1">
    <citation type="submission" date="2021-05" db="EMBL/GenBank/DDBJ databases">
        <title>The draft genome of Geobacter chapellei DSM 13688.</title>
        <authorList>
            <person name="Xu Z."/>
            <person name="Masuda Y."/>
            <person name="Itoh H."/>
            <person name="Senoo K."/>
        </authorList>
    </citation>
    <scope>NUCLEOTIDE SEQUENCE [LARGE SCALE GENOMIC DNA]</scope>
    <source>
        <strain evidence="1 2">DSM 13688</strain>
    </source>
</reference>
<dbReference type="SUPFAM" id="SSF48452">
    <property type="entry name" value="TPR-like"/>
    <property type="match status" value="1"/>
</dbReference>